<keyword evidence="1 3" id="KW-0378">Hydrolase</keyword>
<dbReference type="PANTHER" id="PTHR48081:SF8">
    <property type="entry name" value="ALPHA_BETA HYDROLASE FOLD-3 DOMAIN-CONTAINING PROTEIN-RELATED"/>
    <property type="match status" value="1"/>
</dbReference>
<dbReference type="Gene3D" id="3.40.50.1820">
    <property type="entry name" value="alpha/beta hydrolase"/>
    <property type="match status" value="1"/>
</dbReference>
<name>A0A6P0GEK4_9ACTN</name>
<dbReference type="InterPro" id="IPR013094">
    <property type="entry name" value="AB_hydrolase_3"/>
</dbReference>
<evidence type="ECO:0000313" key="4">
    <source>
        <dbReference type="Proteomes" id="UP000471126"/>
    </source>
</evidence>
<proteinExistence type="predicted"/>
<dbReference type="Pfam" id="PF07859">
    <property type="entry name" value="Abhydrolase_3"/>
    <property type="match status" value="1"/>
</dbReference>
<evidence type="ECO:0000256" key="1">
    <source>
        <dbReference type="ARBA" id="ARBA00022801"/>
    </source>
</evidence>
<sequence length="324" mass="34548">MDFLDRLDPRLAEVLPSIPLLDLHDVPRARAERRELAARARGSWQPPETVTVTDTLVPGEPPVRVRVYRRRGTTGPAACLYWVHGGGHVLGDVEQDDPFLCDVVLDTGAVCVPVDWRRAPEHPFPAALEDCHAGLRWVADHADDLGLDPGRLVVGGASSGGGLAAGLALLARDRGDVGIAGQFLVYPMLDDRAVTPSSRAITHPHVWNGESNRLAWRAYLGGAADGDVSPYAAPARATDLTGLPPTWLATAELDLFLDEDVDYAQRLIAAGVPTELHVYRGAVHGFDLFAPDAEVSRRYLADRAAALCRALGPAAAGFSGASAS</sequence>
<dbReference type="Proteomes" id="UP000471126">
    <property type="component" value="Unassembled WGS sequence"/>
</dbReference>
<dbReference type="SUPFAM" id="SSF53474">
    <property type="entry name" value="alpha/beta-Hydrolases"/>
    <property type="match status" value="1"/>
</dbReference>
<dbReference type="GO" id="GO:0016787">
    <property type="term" value="F:hydrolase activity"/>
    <property type="evidence" value="ECO:0007669"/>
    <property type="project" value="UniProtKB-KW"/>
</dbReference>
<accession>A0A6P0GEK4</accession>
<feature type="domain" description="Alpha/beta hydrolase fold-3" evidence="2">
    <location>
        <begin position="81"/>
        <end position="286"/>
    </location>
</feature>
<organism evidence="3 4">
    <name type="scientific">Geodermatophilus normandii</name>
    <dbReference type="NCBI Taxonomy" id="1137989"/>
    <lineage>
        <taxon>Bacteria</taxon>
        <taxon>Bacillati</taxon>
        <taxon>Actinomycetota</taxon>
        <taxon>Actinomycetes</taxon>
        <taxon>Geodermatophilales</taxon>
        <taxon>Geodermatophilaceae</taxon>
        <taxon>Geodermatophilus</taxon>
    </lineage>
</organism>
<gene>
    <name evidence="3" type="ORF">GCU54_06635</name>
</gene>
<dbReference type="InterPro" id="IPR050300">
    <property type="entry name" value="GDXG_lipolytic_enzyme"/>
</dbReference>
<protein>
    <submittedName>
        <fullName evidence="3">Alpha/beta hydrolase</fullName>
    </submittedName>
</protein>
<evidence type="ECO:0000313" key="3">
    <source>
        <dbReference type="EMBL" id="NEM05695.1"/>
    </source>
</evidence>
<dbReference type="EMBL" id="JAAGWE010000011">
    <property type="protein sequence ID" value="NEM05695.1"/>
    <property type="molecule type" value="Genomic_DNA"/>
</dbReference>
<dbReference type="RefSeq" id="WP_163475843.1">
    <property type="nucleotide sequence ID" value="NZ_JAAGWE010000011.1"/>
</dbReference>
<reference evidence="3 4" key="1">
    <citation type="submission" date="2019-12" db="EMBL/GenBank/DDBJ databases">
        <title>WGS of CPCC 203550 I12A-02606.</title>
        <authorList>
            <person name="Jiang Z."/>
        </authorList>
    </citation>
    <scope>NUCLEOTIDE SEQUENCE [LARGE SCALE GENOMIC DNA]</scope>
    <source>
        <strain evidence="3 4">I12A-02606</strain>
    </source>
</reference>
<comment type="caution">
    <text evidence="3">The sequence shown here is derived from an EMBL/GenBank/DDBJ whole genome shotgun (WGS) entry which is preliminary data.</text>
</comment>
<evidence type="ECO:0000259" key="2">
    <source>
        <dbReference type="Pfam" id="PF07859"/>
    </source>
</evidence>
<dbReference type="InterPro" id="IPR029058">
    <property type="entry name" value="AB_hydrolase_fold"/>
</dbReference>
<dbReference type="PANTHER" id="PTHR48081">
    <property type="entry name" value="AB HYDROLASE SUPERFAMILY PROTEIN C4A8.06C"/>
    <property type="match status" value="1"/>
</dbReference>
<dbReference type="AlphaFoldDB" id="A0A6P0GEK4"/>